<dbReference type="EMBL" id="CP051672">
    <property type="protein sequence ID" value="QJE31144.1"/>
    <property type="molecule type" value="Genomic_DNA"/>
</dbReference>
<keyword evidence="1" id="KW-0812">Transmembrane</keyword>
<organism evidence="2 3">
    <name type="scientific">Parabacteroides distasonis</name>
    <dbReference type="NCBI Taxonomy" id="823"/>
    <lineage>
        <taxon>Bacteria</taxon>
        <taxon>Pseudomonadati</taxon>
        <taxon>Bacteroidota</taxon>
        <taxon>Bacteroidia</taxon>
        <taxon>Bacteroidales</taxon>
        <taxon>Tannerellaceae</taxon>
        <taxon>Parabacteroides</taxon>
    </lineage>
</organism>
<gene>
    <name evidence="2" type="ORF">HHO38_17910</name>
</gene>
<sequence length="94" mass="10855">MVVLPFAVARLASECSGMALCMMLFFIINPVYSVILGLNCGRNIRRMWSFPLISSITFLAGTWLFFDIREVWFLVYAAIYLLLGWIAMFIRKYA</sequence>
<accession>A0A7L5EK70</accession>
<protein>
    <submittedName>
        <fullName evidence="2">Uncharacterized protein</fullName>
    </submittedName>
</protein>
<dbReference type="Proteomes" id="UP000501982">
    <property type="component" value="Chromosome"/>
</dbReference>
<reference evidence="2 3" key="1">
    <citation type="submission" date="2020-04" db="EMBL/GenBank/DDBJ databases">
        <title>Complete Genomes and Methylome analysis of CBBP consortium that reverse antibiotic-induced susceptibility to vancomycin-resistant Enterococcus faecium infection.</title>
        <authorList>
            <person name="Fomenkov A."/>
            <person name="Zhang Z."/>
            <person name="Pamer E."/>
            <person name="Roberts R.J."/>
        </authorList>
    </citation>
    <scope>NUCLEOTIDE SEQUENCE [LARGE SCALE GENOMIC DNA]</scope>
    <source>
        <strain evidence="3">CBBP</strain>
    </source>
</reference>
<feature type="transmembrane region" description="Helical" evidence="1">
    <location>
        <begin position="72"/>
        <end position="90"/>
    </location>
</feature>
<proteinExistence type="predicted"/>
<evidence type="ECO:0000313" key="3">
    <source>
        <dbReference type="Proteomes" id="UP000501982"/>
    </source>
</evidence>
<name>A0A7L5EK70_PARDI</name>
<evidence type="ECO:0000313" key="2">
    <source>
        <dbReference type="EMBL" id="QJE31144.1"/>
    </source>
</evidence>
<keyword evidence="1" id="KW-1133">Transmembrane helix</keyword>
<keyword evidence="1" id="KW-0472">Membrane</keyword>
<evidence type="ECO:0000256" key="1">
    <source>
        <dbReference type="SAM" id="Phobius"/>
    </source>
</evidence>
<dbReference type="AlphaFoldDB" id="A0A7L5EK70"/>
<feature type="transmembrane region" description="Helical" evidence="1">
    <location>
        <begin position="16"/>
        <end position="35"/>
    </location>
</feature>
<feature type="transmembrane region" description="Helical" evidence="1">
    <location>
        <begin position="47"/>
        <end position="66"/>
    </location>
</feature>